<accession>A0A7E4W0F0</accession>
<dbReference type="WBParaSite" id="Pan_g4641.t1">
    <property type="protein sequence ID" value="Pan_g4641.t1"/>
    <property type="gene ID" value="Pan_g4641"/>
</dbReference>
<proteinExistence type="predicted"/>
<name>A0A7E4W0F0_PANRE</name>
<evidence type="ECO:0000313" key="1">
    <source>
        <dbReference type="Proteomes" id="UP000492821"/>
    </source>
</evidence>
<protein>
    <submittedName>
        <fullName evidence="2">Non-specific serine/threonine protein kinase</fullName>
    </submittedName>
</protein>
<sequence length="571" mass="65849">MLDFTNDKQALYDLLDSLTEPNADIDNTFITGLCTHYFPTLEDGFFGNVGEDSPVLAAVMYKKMAETCDSEDFAAELIHAWLNRPVWQENATTKECFHEFVRGMNRKGLLSSEALVTAIDISLLEFTTDTSNIACLQEAGKTLKELYLLHQEYIDAEVLVEIFTSVRSFLTLNHFSTMLLNSPCINMINELPEFRDVCVERIKKLDRAEDSIAGVAAILLYDLDHNDLFEELCTFTCQETVNMTLQKIFELQLKANSDIAAKTYELLEVSAAPEVNYFLPHIHYMKRGAELVMTVKKYTQELRDPKLCSTKVLRDFLLSLSNLVPHKFYVDLIVSLGPRIILRPNDFFYLELMKKPGVRQGMTTVVNLHLDTADTDRFHSVLDIINYFEETVKKPLQLNFNCGSKKREEKKQRFHDNLKKAMNNEYVFLAQDALRVYSRYFVTSFTRSATQFYCKREDKEFKLIVIRRLREIVKTKNQEARKMAILVVNKVTDDAPEYDLFVAAQRLADELDRQFITKERREKLAKNISDMEAAKKRAVTRSEGKERVDDILRTLSGPDQGHTNCVAKECY</sequence>
<dbReference type="AlphaFoldDB" id="A0A7E4W0F0"/>
<evidence type="ECO:0000313" key="2">
    <source>
        <dbReference type="WBParaSite" id="Pan_g4641.t1"/>
    </source>
</evidence>
<dbReference type="Proteomes" id="UP000492821">
    <property type="component" value="Unassembled WGS sequence"/>
</dbReference>
<reference evidence="1" key="1">
    <citation type="journal article" date="2013" name="Genetics">
        <title>The draft genome and transcriptome of Panagrellus redivivus are shaped by the harsh demands of a free-living lifestyle.</title>
        <authorList>
            <person name="Srinivasan J."/>
            <person name="Dillman A.R."/>
            <person name="Macchietto M.G."/>
            <person name="Heikkinen L."/>
            <person name="Lakso M."/>
            <person name="Fracchia K.M."/>
            <person name="Antoshechkin I."/>
            <person name="Mortazavi A."/>
            <person name="Wong G."/>
            <person name="Sternberg P.W."/>
        </authorList>
    </citation>
    <scope>NUCLEOTIDE SEQUENCE [LARGE SCALE GENOMIC DNA]</scope>
    <source>
        <strain evidence="1">MT8872</strain>
    </source>
</reference>
<keyword evidence="1" id="KW-1185">Reference proteome</keyword>
<reference evidence="2" key="2">
    <citation type="submission" date="2020-10" db="UniProtKB">
        <authorList>
            <consortium name="WormBaseParasite"/>
        </authorList>
    </citation>
    <scope>IDENTIFICATION</scope>
</reference>
<organism evidence="1 2">
    <name type="scientific">Panagrellus redivivus</name>
    <name type="common">Microworm</name>
    <dbReference type="NCBI Taxonomy" id="6233"/>
    <lineage>
        <taxon>Eukaryota</taxon>
        <taxon>Metazoa</taxon>
        <taxon>Ecdysozoa</taxon>
        <taxon>Nematoda</taxon>
        <taxon>Chromadorea</taxon>
        <taxon>Rhabditida</taxon>
        <taxon>Tylenchina</taxon>
        <taxon>Panagrolaimomorpha</taxon>
        <taxon>Panagrolaimoidea</taxon>
        <taxon>Panagrolaimidae</taxon>
        <taxon>Panagrellus</taxon>
    </lineage>
</organism>